<dbReference type="Pfam" id="PF06980">
    <property type="entry name" value="DUF1302"/>
    <property type="match status" value="1"/>
</dbReference>
<proteinExistence type="predicted"/>
<accession>A0A076JF41</accession>
<keyword evidence="1" id="KW-0732">Signal</keyword>
<feature type="signal peptide" evidence="1">
    <location>
        <begin position="1"/>
        <end position="34"/>
    </location>
</feature>
<dbReference type="AlphaFoldDB" id="A0A076JF41"/>
<dbReference type="EMBL" id="KF548089">
    <property type="protein sequence ID" value="AII72235.1"/>
    <property type="molecule type" value="Genomic_DNA"/>
</dbReference>
<evidence type="ECO:0000256" key="1">
    <source>
        <dbReference type="SAM" id="SignalP"/>
    </source>
</evidence>
<evidence type="ECO:0008006" key="3">
    <source>
        <dbReference type="Google" id="ProtNLM"/>
    </source>
</evidence>
<feature type="chain" id="PRO_5001713718" description="DUF1302 domain-containing protein" evidence="1">
    <location>
        <begin position="35"/>
        <end position="553"/>
    </location>
</feature>
<organism evidence="2">
    <name type="scientific">Pseudomonas putida</name>
    <name type="common">Arthrobacter siderocapsulatus</name>
    <dbReference type="NCBI Taxonomy" id="303"/>
    <lineage>
        <taxon>Bacteria</taxon>
        <taxon>Pseudomonadati</taxon>
        <taxon>Pseudomonadota</taxon>
        <taxon>Gammaproteobacteria</taxon>
        <taxon>Pseudomonadales</taxon>
        <taxon>Pseudomonadaceae</taxon>
        <taxon>Pseudomonas</taxon>
    </lineage>
</organism>
<sequence>MSLHNRIAQPATRDLRRRSLLALAIGLASGAATAGPSFELGENTTLDTSLTVNYTASMRTGKPAHEYLNDLNNDDGTRNFKRGALVNNRVSLFGELMLKHDNLGAVLRGSHFYDDVYHRDNDNDSPGTVNKVGRADGFSDDPRRLSGSKARLLDAYVYGNFDVGETQYLSVKAGRHLVAWGESLFWANISQGQAPVDATKFNVPGTEAKDSYLPVGQVSASWSLNEDLALVGYYQYEWEKTQLNPVGDYFGSDTFGPGAEFFRLAPGVIANLPDKSFTGVNYAGELKPRDSGQWGLGVRYRITENTEIGLFHYRYHERIGSMFFDFSGSTEYSSLRRLARHSGVESAPAYRLGYFEDVELTGISFSSKIGDSMQYAGDLSYRDGASVYLNNGAPTTGQIWQGNLNASYILGPSFLAQQTTFMGEVVHQRIQGVDKLTVSGGGAGVDGVYDTFESATQTRGSTLLGIGAYMDYPSIANGVDLTTKLVWTQNVDGSAYQGLGRDEKRLTVGGDFKYLGNFQVGLTYVAYLSSPDVAQGRLMADRDYLSLNAKYTF</sequence>
<protein>
    <recommendedName>
        <fullName evidence="3">DUF1302 domain-containing protein</fullName>
    </recommendedName>
</protein>
<dbReference type="InterPro" id="IPR010727">
    <property type="entry name" value="DUF1302"/>
</dbReference>
<evidence type="ECO:0000313" key="2">
    <source>
        <dbReference type="EMBL" id="AII72235.1"/>
    </source>
</evidence>
<gene>
    <name evidence="2" type="ORF">DC0014-4</name>
</gene>
<name>A0A076JF41_PSEPU</name>
<reference evidence="2" key="1">
    <citation type="journal article" date="2015" name="Environ. Microbiol.">
        <title>Functional analyses of three acyl-CoA synthetases involved in bile acid degradation in Pseudomonas putida?DOC21.</title>
        <authorList>
            <person name="Barrientos A."/>
            <person name="Merino E."/>
            <person name="Casabon I."/>
            <person name="Rodriguez J."/>
            <person name="Crowe A.M."/>
            <person name="Holert J."/>
            <person name="Philipp B."/>
            <person name="Eltis L.D."/>
            <person name="Olivera E.R."/>
            <person name="Luengo J.M."/>
        </authorList>
    </citation>
    <scope>NUCLEOTIDE SEQUENCE</scope>
    <source>
        <strain evidence="2">DOC21</strain>
    </source>
</reference>